<protein>
    <submittedName>
        <fullName evidence="8">Aminopeptidase</fullName>
        <ecNumber evidence="8">3.4.11.-</ecNumber>
    </submittedName>
</protein>
<evidence type="ECO:0000259" key="7">
    <source>
        <dbReference type="Pfam" id="PF04389"/>
    </source>
</evidence>
<dbReference type="SUPFAM" id="SSF53187">
    <property type="entry name" value="Zn-dependent exopeptidases"/>
    <property type="match status" value="1"/>
</dbReference>
<dbReference type="NCBIfam" id="NF007568">
    <property type="entry name" value="PRK10199.1"/>
    <property type="match status" value="1"/>
</dbReference>
<keyword evidence="5 8" id="KW-0378">Hydrolase</keyword>
<dbReference type="InterPro" id="IPR045175">
    <property type="entry name" value="M28_fam"/>
</dbReference>
<dbReference type="PANTHER" id="PTHR12147:SF56">
    <property type="entry name" value="AMINOPEPTIDASE YDR415C-RELATED"/>
    <property type="match status" value="1"/>
</dbReference>
<dbReference type="GO" id="GO:0008235">
    <property type="term" value="F:metalloexopeptidase activity"/>
    <property type="evidence" value="ECO:0007669"/>
    <property type="project" value="InterPro"/>
</dbReference>
<evidence type="ECO:0000256" key="4">
    <source>
        <dbReference type="ARBA" id="ARBA00022729"/>
    </source>
</evidence>
<evidence type="ECO:0000313" key="9">
    <source>
        <dbReference type="Proteomes" id="UP000308891"/>
    </source>
</evidence>
<dbReference type="Gene3D" id="3.40.630.10">
    <property type="entry name" value="Zn peptidases"/>
    <property type="match status" value="1"/>
</dbReference>
<keyword evidence="3" id="KW-0479">Metal-binding</keyword>
<accession>A0A4T0V6H5</accession>
<keyword evidence="9" id="KW-1185">Reference proteome</keyword>
<evidence type="ECO:0000256" key="6">
    <source>
        <dbReference type="ARBA" id="ARBA00022833"/>
    </source>
</evidence>
<feature type="domain" description="Peptidase M28" evidence="7">
    <location>
        <begin position="135"/>
        <end position="361"/>
    </location>
</feature>
<evidence type="ECO:0000256" key="3">
    <source>
        <dbReference type="ARBA" id="ARBA00022723"/>
    </source>
</evidence>
<evidence type="ECO:0000256" key="5">
    <source>
        <dbReference type="ARBA" id="ARBA00022801"/>
    </source>
</evidence>
<keyword evidence="2" id="KW-0645">Protease</keyword>
<evidence type="ECO:0000313" key="8">
    <source>
        <dbReference type="EMBL" id="TIC87051.1"/>
    </source>
</evidence>
<keyword evidence="6" id="KW-0862">Zinc</keyword>
<evidence type="ECO:0000256" key="1">
    <source>
        <dbReference type="ARBA" id="ARBA00022438"/>
    </source>
</evidence>
<dbReference type="OrthoDB" id="9762302at2"/>
<reference evidence="8 9" key="1">
    <citation type="submission" date="2019-04" db="EMBL/GenBank/DDBJ databases">
        <title>Crenobacter sp. nov.</title>
        <authorList>
            <person name="Shi S."/>
        </authorList>
    </citation>
    <scope>NUCLEOTIDE SEQUENCE [LARGE SCALE GENOMIC DNA]</scope>
    <source>
        <strain evidence="8 9">GY 70310</strain>
    </source>
</reference>
<dbReference type="AlphaFoldDB" id="A0A4T0V6H5"/>
<dbReference type="GO" id="GO:0006508">
    <property type="term" value="P:proteolysis"/>
    <property type="evidence" value="ECO:0007669"/>
    <property type="project" value="UniProtKB-KW"/>
</dbReference>
<dbReference type="PANTHER" id="PTHR12147">
    <property type="entry name" value="METALLOPEPTIDASE M28 FAMILY MEMBER"/>
    <property type="match status" value="1"/>
</dbReference>
<keyword evidence="1 8" id="KW-0031">Aminopeptidase</keyword>
<name>A0A4T0V6H5_9NEIS</name>
<dbReference type="GO" id="GO:0046872">
    <property type="term" value="F:metal ion binding"/>
    <property type="evidence" value="ECO:0007669"/>
    <property type="project" value="UniProtKB-KW"/>
</dbReference>
<proteinExistence type="predicted"/>
<dbReference type="InterPro" id="IPR007484">
    <property type="entry name" value="Peptidase_M28"/>
</dbReference>
<sequence length="383" mass="41150">MKLMTGGLLDAGHMKAIQSKLVYAHVLSIRPSALLGATSMPRNLFKLSAFALALGFSAVAQAAPHGEVAAREMVHVATAFKGRMAGTAQEKAVADYLAGKFRAMGYQVVEQPFTSSFEYEKADKQKEKREVKSLNVIATKPGKDDKVVIVGAHFDSRTPKKDGDIGKIGGAGLEGLDDNASGVGMLLELADQLKSVKTKHTIKFVGFGAEELGLLGAKDYVARMTDTERGNLVAMVNMDSLITGDKMYFHAGKNTVAKDAKAGHARDRALAIAKKLGVQASTNPGLNKEYPKGTGCCSDQEVFDEAGVPVLAVEATNWEIGDKDGYEQTTNKAIKDGMSWHRPDVDNVANLKRVFPNRVEQRARDFSRVLTPLVIELAGGKAK</sequence>
<dbReference type="GO" id="GO:0004177">
    <property type="term" value="F:aminopeptidase activity"/>
    <property type="evidence" value="ECO:0007669"/>
    <property type="project" value="UniProtKB-KW"/>
</dbReference>
<organism evidence="8 9">
    <name type="scientific">Crenobacter intestini</name>
    <dbReference type="NCBI Taxonomy" id="2563443"/>
    <lineage>
        <taxon>Bacteria</taxon>
        <taxon>Pseudomonadati</taxon>
        <taxon>Pseudomonadota</taxon>
        <taxon>Betaproteobacteria</taxon>
        <taxon>Neisseriales</taxon>
        <taxon>Neisseriaceae</taxon>
        <taxon>Crenobacter</taxon>
    </lineage>
</organism>
<dbReference type="EMBL" id="STGJ01000001">
    <property type="protein sequence ID" value="TIC87051.1"/>
    <property type="molecule type" value="Genomic_DNA"/>
</dbReference>
<evidence type="ECO:0000256" key="2">
    <source>
        <dbReference type="ARBA" id="ARBA00022670"/>
    </source>
</evidence>
<keyword evidence="4" id="KW-0732">Signal</keyword>
<dbReference type="EC" id="3.4.11.-" evidence="8"/>
<dbReference type="Proteomes" id="UP000308891">
    <property type="component" value="Unassembled WGS sequence"/>
</dbReference>
<gene>
    <name evidence="8" type="ORF">E5K04_01135</name>
</gene>
<dbReference type="Pfam" id="PF04389">
    <property type="entry name" value="Peptidase_M28"/>
    <property type="match status" value="1"/>
</dbReference>
<comment type="caution">
    <text evidence="8">The sequence shown here is derived from an EMBL/GenBank/DDBJ whole genome shotgun (WGS) entry which is preliminary data.</text>
</comment>